<dbReference type="EMBL" id="KQ976585">
    <property type="protein sequence ID" value="KYM79754.1"/>
    <property type="molecule type" value="Genomic_DNA"/>
</dbReference>
<accession>A0A195B6E4</accession>
<reference evidence="1 2" key="1">
    <citation type="submission" date="2015-09" db="EMBL/GenBank/DDBJ databases">
        <title>Atta colombica WGS genome.</title>
        <authorList>
            <person name="Nygaard S."/>
            <person name="Hu H."/>
            <person name="Boomsma J."/>
            <person name="Zhang G."/>
        </authorList>
    </citation>
    <scope>NUCLEOTIDE SEQUENCE [LARGE SCALE GENOMIC DNA]</scope>
    <source>
        <strain evidence="1">Treedump-2</strain>
        <tissue evidence="1">Whole body</tissue>
    </source>
</reference>
<proteinExistence type="predicted"/>
<dbReference type="Proteomes" id="UP000078540">
    <property type="component" value="Unassembled WGS sequence"/>
</dbReference>
<protein>
    <submittedName>
        <fullName evidence="1">Uncharacterized protein</fullName>
    </submittedName>
</protein>
<gene>
    <name evidence="1" type="ORF">ALC53_09802</name>
</gene>
<dbReference type="AlphaFoldDB" id="A0A195B6E4"/>
<evidence type="ECO:0000313" key="1">
    <source>
        <dbReference type="EMBL" id="KYM79754.1"/>
    </source>
</evidence>
<name>A0A195B6E4_9HYME</name>
<sequence>MDIVERVRALEVNAGKAGSAVSGGGSDLEARLEVLERDKLSSEIILHRVAELPNKDSHAVVAAVVASMSLLQSLTLFFPVSEIRPRVTALGV</sequence>
<evidence type="ECO:0000313" key="2">
    <source>
        <dbReference type="Proteomes" id="UP000078540"/>
    </source>
</evidence>
<organism evidence="1 2">
    <name type="scientific">Atta colombica</name>
    <dbReference type="NCBI Taxonomy" id="520822"/>
    <lineage>
        <taxon>Eukaryota</taxon>
        <taxon>Metazoa</taxon>
        <taxon>Ecdysozoa</taxon>
        <taxon>Arthropoda</taxon>
        <taxon>Hexapoda</taxon>
        <taxon>Insecta</taxon>
        <taxon>Pterygota</taxon>
        <taxon>Neoptera</taxon>
        <taxon>Endopterygota</taxon>
        <taxon>Hymenoptera</taxon>
        <taxon>Apocrita</taxon>
        <taxon>Aculeata</taxon>
        <taxon>Formicoidea</taxon>
        <taxon>Formicidae</taxon>
        <taxon>Myrmicinae</taxon>
        <taxon>Atta</taxon>
    </lineage>
</organism>
<keyword evidence="2" id="KW-1185">Reference proteome</keyword>